<comment type="catalytic activity">
    <reaction evidence="11 17">
        <text>L-valine + 2-oxoglutarate = 3-methyl-2-oxobutanoate + L-glutamate</text>
        <dbReference type="Rhea" id="RHEA:24813"/>
        <dbReference type="ChEBI" id="CHEBI:11851"/>
        <dbReference type="ChEBI" id="CHEBI:16810"/>
        <dbReference type="ChEBI" id="CHEBI:29985"/>
        <dbReference type="ChEBI" id="CHEBI:57762"/>
        <dbReference type="EC" id="2.6.1.42"/>
    </reaction>
</comment>
<comment type="pathway">
    <text evidence="3">Amino-acid biosynthesis; L-valine biosynthesis; L-valine from pyruvate: step 4/4.</text>
</comment>
<keyword evidence="10 17" id="KW-0100">Branched-chain amino acid biosynthesis</keyword>
<comment type="pathway">
    <text evidence="4">Amino-acid biosynthesis; L-leucine biosynthesis; L-leucine from 3-methyl-2-oxobutanoate: step 4/4.</text>
</comment>
<evidence type="ECO:0000256" key="2">
    <source>
        <dbReference type="ARBA" id="ARBA00004824"/>
    </source>
</evidence>
<evidence type="ECO:0000256" key="18">
    <source>
        <dbReference type="SAM" id="MobiDB-lite"/>
    </source>
</evidence>
<dbReference type="OrthoDB" id="9804984at2"/>
<dbReference type="RefSeq" id="WP_139986056.1">
    <property type="nucleotide sequence ID" value="NZ_VENP01000006.1"/>
</dbReference>
<feature type="compositionally biased region" description="Polar residues" evidence="18">
    <location>
        <begin position="1"/>
        <end position="11"/>
    </location>
</feature>
<evidence type="ECO:0000256" key="9">
    <source>
        <dbReference type="ARBA" id="ARBA00022898"/>
    </source>
</evidence>
<evidence type="ECO:0000256" key="6">
    <source>
        <dbReference type="ARBA" id="ARBA00022576"/>
    </source>
</evidence>
<dbReference type="UniPathway" id="UPA00047">
    <property type="reaction ID" value="UER00058"/>
</dbReference>
<sequence length="367" mass="39603">MTPSPTLTATSFEVRPSSHPRTVTERGEILAALSFGTAFTDHMARATWTADGGWSDRRVEAYGPLQLDPAAAVLHYAQEVFEGLKAYAHPDGSVWSFRPEANAARFARSAERLALPVLPEADFLEAIRTLVHTDVEWVPTTPGSSLYLRPFMFASEAFLGVRSARVVDFLVIASPVGPYFAKGVKPVSIWVTEDYSRAHPGGTGDAKCGGNYAASLLPQQRAAERGFDQILFTDSTGENLEELGGMNVFVVSKDGTASTPRLTGSILEGVTRSSILTLLDERGLQTQERDIPLAEVVEGIRSGDVVEMFACGTAAVVTPIGRLAGRDFDLTLGDGEAGPTTLDVLNTLTDIQYGRREDSHGWLTRLV</sequence>
<evidence type="ECO:0000313" key="20">
    <source>
        <dbReference type="Proteomes" id="UP000313849"/>
    </source>
</evidence>
<dbReference type="NCBIfam" id="TIGR01123">
    <property type="entry name" value="ilvE_II"/>
    <property type="match status" value="1"/>
</dbReference>
<name>A0A5C5BGH4_9MICO</name>
<dbReference type="AlphaFoldDB" id="A0A5C5BGH4"/>
<evidence type="ECO:0000256" key="16">
    <source>
        <dbReference type="RuleBase" id="RU004516"/>
    </source>
</evidence>
<comment type="caution">
    <text evidence="19">The sequence shown here is derived from an EMBL/GenBank/DDBJ whole genome shotgun (WGS) entry which is preliminary data.</text>
</comment>
<keyword evidence="9 16" id="KW-0663">Pyridoxal phosphate</keyword>
<evidence type="ECO:0000256" key="11">
    <source>
        <dbReference type="ARBA" id="ARBA00048212"/>
    </source>
</evidence>
<dbReference type="GO" id="GO:0009098">
    <property type="term" value="P:L-leucine biosynthetic process"/>
    <property type="evidence" value="ECO:0007669"/>
    <property type="project" value="UniProtKB-UniPathway"/>
</dbReference>
<dbReference type="InterPro" id="IPR001544">
    <property type="entry name" value="Aminotrans_IV"/>
</dbReference>
<dbReference type="CDD" id="cd01557">
    <property type="entry name" value="BCAT_beta_family"/>
    <property type="match status" value="1"/>
</dbReference>
<gene>
    <name evidence="19" type="ORF">FH969_03195</name>
</gene>
<dbReference type="GO" id="GO:0052655">
    <property type="term" value="F:L-valine-2-oxoglutarate transaminase activity"/>
    <property type="evidence" value="ECO:0007669"/>
    <property type="project" value="RHEA"/>
</dbReference>
<dbReference type="EMBL" id="VENP01000006">
    <property type="protein sequence ID" value="TNU76546.1"/>
    <property type="molecule type" value="Genomic_DNA"/>
</dbReference>
<evidence type="ECO:0000256" key="3">
    <source>
        <dbReference type="ARBA" id="ARBA00004931"/>
    </source>
</evidence>
<keyword evidence="20" id="KW-1185">Reference proteome</keyword>
<evidence type="ECO:0000256" key="5">
    <source>
        <dbReference type="ARBA" id="ARBA00009320"/>
    </source>
</evidence>
<dbReference type="PROSITE" id="PS00770">
    <property type="entry name" value="AA_TRANSFER_CLASS_4"/>
    <property type="match status" value="1"/>
</dbReference>
<dbReference type="UniPathway" id="UPA00048">
    <property type="reaction ID" value="UER00073"/>
</dbReference>
<dbReference type="Proteomes" id="UP000313849">
    <property type="component" value="Unassembled WGS sequence"/>
</dbReference>
<dbReference type="Pfam" id="PF01063">
    <property type="entry name" value="Aminotran_4"/>
    <property type="match status" value="1"/>
</dbReference>
<keyword evidence="6 17" id="KW-0032">Aminotransferase</keyword>
<evidence type="ECO:0000256" key="13">
    <source>
        <dbReference type="ARBA" id="ARBA00049229"/>
    </source>
</evidence>
<dbReference type="InterPro" id="IPR005786">
    <property type="entry name" value="B_amino_transII"/>
</dbReference>
<evidence type="ECO:0000256" key="8">
    <source>
        <dbReference type="ARBA" id="ARBA00022679"/>
    </source>
</evidence>
<protein>
    <recommendedName>
        <fullName evidence="17">Branched-chain-amino-acid aminotransferase</fullName>
        <ecNumber evidence="17">2.6.1.42</ecNumber>
    </recommendedName>
</protein>
<dbReference type="Gene3D" id="3.20.10.10">
    <property type="entry name" value="D-amino Acid Aminotransferase, subunit A, domain 2"/>
    <property type="match status" value="1"/>
</dbReference>
<evidence type="ECO:0000256" key="17">
    <source>
        <dbReference type="RuleBase" id="RU004517"/>
    </source>
</evidence>
<proteinExistence type="inferred from homology"/>
<dbReference type="GO" id="GO:0052654">
    <property type="term" value="F:L-leucine-2-oxoglutarate transaminase activity"/>
    <property type="evidence" value="ECO:0007669"/>
    <property type="project" value="RHEA"/>
</dbReference>
<dbReference type="PIRSF" id="PIRSF006468">
    <property type="entry name" value="BCAT1"/>
    <property type="match status" value="1"/>
</dbReference>
<keyword evidence="8 17" id="KW-0808">Transferase</keyword>
<dbReference type="PANTHER" id="PTHR11825">
    <property type="entry name" value="SUBGROUP IIII AMINOTRANSFERASE"/>
    <property type="match status" value="1"/>
</dbReference>
<keyword evidence="7 17" id="KW-0028">Amino-acid biosynthesis</keyword>
<dbReference type="InterPro" id="IPR033939">
    <property type="entry name" value="BCAT_family"/>
</dbReference>
<dbReference type="UniPathway" id="UPA00049">
    <property type="reaction ID" value="UER00062"/>
</dbReference>
<dbReference type="InterPro" id="IPR043132">
    <property type="entry name" value="BCAT-like_C"/>
</dbReference>
<dbReference type="GO" id="GO:0009097">
    <property type="term" value="P:isoleucine biosynthetic process"/>
    <property type="evidence" value="ECO:0007669"/>
    <property type="project" value="UniProtKB-UniPathway"/>
</dbReference>
<comment type="catalytic activity">
    <reaction evidence="12 17">
        <text>L-isoleucine + 2-oxoglutarate = (S)-3-methyl-2-oxopentanoate + L-glutamate</text>
        <dbReference type="Rhea" id="RHEA:24801"/>
        <dbReference type="ChEBI" id="CHEBI:16810"/>
        <dbReference type="ChEBI" id="CHEBI:29985"/>
        <dbReference type="ChEBI" id="CHEBI:35146"/>
        <dbReference type="ChEBI" id="CHEBI:58045"/>
        <dbReference type="EC" id="2.6.1.42"/>
    </reaction>
</comment>
<comment type="cofactor">
    <cofactor evidence="1 16">
        <name>pyridoxal 5'-phosphate</name>
        <dbReference type="ChEBI" id="CHEBI:597326"/>
    </cofactor>
</comment>
<dbReference type="InterPro" id="IPR036038">
    <property type="entry name" value="Aminotransferase-like"/>
</dbReference>
<dbReference type="NCBIfam" id="NF009897">
    <property type="entry name" value="PRK13357.1"/>
    <property type="match status" value="1"/>
</dbReference>
<evidence type="ECO:0000256" key="10">
    <source>
        <dbReference type="ARBA" id="ARBA00023304"/>
    </source>
</evidence>
<reference evidence="19 20" key="1">
    <citation type="submission" date="2019-06" db="EMBL/GenBank/DDBJ databases">
        <title>Draft genome sequence of Miniimonas arenae KCTC 19750T isolated from sea sand.</title>
        <authorList>
            <person name="Park S.-J."/>
        </authorList>
    </citation>
    <scope>NUCLEOTIDE SEQUENCE [LARGE SCALE GENOMIC DNA]</scope>
    <source>
        <strain evidence="19 20">KCTC 19750</strain>
    </source>
</reference>
<dbReference type="Gene3D" id="3.30.470.10">
    <property type="match status" value="1"/>
</dbReference>
<dbReference type="PANTHER" id="PTHR11825:SF44">
    <property type="entry name" value="BRANCHED-CHAIN-AMINO-ACID AMINOTRANSFERASE"/>
    <property type="match status" value="1"/>
</dbReference>
<dbReference type="GO" id="GO:0009099">
    <property type="term" value="P:L-valine biosynthetic process"/>
    <property type="evidence" value="ECO:0007669"/>
    <property type="project" value="UniProtKB-UniPathway"/>
</dbReference>
<comment type="catalytic activity">
    <reaction evidence="13 17">
        <text>L-leucine + 2-oxoglutarate = 4-methyl-2-oxopentanoate + L-glutamate</text>
        <dbReference type="Rhea" id="RHEA:18321"/>
        <dbReference type="ChEBI" id="CHEBI:16810"/>
        <dbReference type="ChEBI" id="CHEBI:17865"/>
        <dbReference type="ChEBI" id="CHEBI:29985"/>
        <dbReference type="ChEBI" id="CHEBI:57427"/>
        <dbReference type="EC" id="2.6.1.42"/>
    </reaction>
</comment>
<accession>A0A5C5BGH4</accession>
<feature type="modified residue" description="N6-(pyridoxal phosphate)lysine" evidence="14">
    <location>
        <position position="207"/>
    </location>
</feature>
<evidence type="ECO:0000256" key="12">
    <source>
        <dbReference type="ARBA" id="ARBA00048798"/>
    </source>
</evidence>
<comment type="similarity">
    <text evidence="5 15">Belongs to the class-IV pyridoxal-phosphate-dependent aminotransferase family.</text>
</comment>
<dbReference type="InterPro" id="IPR043131">
    <property type="entry name" value="BCAT-like_N"/>
</dbReference>
<dbReference type="InterPro" id="IPR018300">
    <property type="entry name" value="Aminotrans_IV_CS"/>
</dbReference>
<evidence type="ECO:0000256" key="14">
    <source>
        <dbReference type="PIRSR" id="PIRSR006468-1"/>
    </source>
</evidence>
<evidence type="ECO:0000256" key="1">
    <source>
        <dbReference type="ARBA" id="ARBA00001933"/>
    </source>
</evidence>
<dbReference type="GO" id="GO:0052656">
    <property type="term" value="F:L-isoleucine-2-oxoglutarate transaminase activity"/>
    <property type="evidence" value="ECO:0007669"/>
    <property type="project" value="RHEA"/>
</dbReference>
<organism evidence="19 20">
    <name type="scientific">Miniimonas arenae</name>
    <dbReference type="NCBI Taxonomy" id="676201"/>
    <lineage>
        <taxon>Bacteria</taxon>
        <taxon>Bacillati</taxon>
        <taxon>Actinomycetota</taxon>
        <taxon>Actinomycetes</taxon>
        <taxon>Micrococcales</taxon>
        <taxon>Beutenbergiaceae</taxon>
        <taxon>Miniimonas</taxon>
    </lineage>
</organism>
<comment type="pathway">
    <text evidence="2">Amino-acid biosynthesis; L-isoleucine biosynthesis; L-isoleucine from 2-oxobutanoate: step 4/4.</text>
</comment>
<dbReference type="SUPFAM" id="SSF56752">
    <property type="entry name" value="D-aminoacid aminotransferase-like PLP-dependent enzymes"/>
    <property type="match status" value="1"/>
</dbReference>
<feature type="region of interest" description="Disordered" evidence="18">
    <location>
        <begin position="1"/>
        <end position="20"/>
    </location>
</feature>
<evidence type="ECO:0000256" key="15">
    <source>
        <dbReference type="RuleBase" id="RU004106"/>
    </source>
</evidence>
<dbReference type="EC" id="2.6.1.42" evidence="17"/>
<evidence type="ECO:0000256" key="4">
    <source>
        <dbReference type="ARBA" id="ARBA00005072"/>
    </source>
</evidence>
<evidence type="ECO:0000256" key="7">
    <source>
        <dbReference type="ARBA" id="ARBA00022605"/>
    </source>
</evidence>
<evidence type="ECO:0000313" key="19">
    <source>
        <dbReference type="EMBL" id="TNU76546.1"/>
    </source>
</evidence>